<dbReference type="Gene3D" id="3.30.460.10">
    <property type="entry name" value="Beta Polymerase, domain 2"/>
    <property type="match status" value="1"/>
</dbReference>
<dbReference type="GO" id="GO:0016779">
    <property type="term" value="F:nucleotidyltransferase activity"/>
    <property type="evidence" value="ECO:0007669"/>
    <property type="project" value="InterPro"/>
</dbReference>
<dbReference type="InterPro" id="IPR002934">
    <property type="entry name" value="Polymerase_NTP_transf_dom"/>
</dbReference>
<dbReference type="PANTHER" id="PTHR33933">
    <property type="entry name" value="NUCLEOTIDYLTRANSFERASE"/>
    <property type="match status" value="1"/>
</dbReference>
<organism evidence="2 3">
    <name type="scientific">Leptothoe spongobia TAU-MAC 1115</name>
    <dbReference type="NCBI Taxonomy" id="1967444"/>
    <lineage>
        <taxon>Bacteria</taxon>
        <taxon>Bacillati</taxon>
        <taxon>Cyanobacteriota</taxon>
        <taxon>Cyanophyceae</taxon>
        <taxon>Nodosilineales</taxon>
        <taxon>Cymatolegaceae</taxon>
        <taxon>Leptothoe</taxon>
        <taxon>Leptothoe spongobia</taxon>
    </lineage>
</organism>
<dbReference type="CDD" id="cd05403">
    <property type="entry name" value="NT_KNTase_like"/>
    <property type="match status" value="1"/>
</dbReference>
<dbReference type="RefSeq" id="WP_215607755.1">
    <property type="nucleotide sequence ID" value="NZ_JADOES010000006.1"/>
</dbReference>
<dbReference type="InterPro" id="IPR052548">
    <property type="entry name" value="Type_VII_TA_antitoxin"/>
</dbReference>
<gene>
    <name evidence="2" type="ORF">IXB50_04505</name>
</gene>
<comment type="caution">
    <text evidence="2">The sequence shown here is derived from an EMBL/GenBank/DDBJ whole genome shotgun (WGS) entry which is preliminary data.</text>
</comment>
<evidence type="ECO:0000259" key="1">
    <source>
        <dbReference type="Pfam" id="PF01909"/>
    </source>
</evidence>
<dbReference type="Proteomes" id="UP000717364">
    <property type="component" value="Unassembled WGS sequence"/>
</dbReference>
<dbReference type="SUPFAM" id="SSF81301">
    <property type="entry name" value="Nucleotidyltransferase"/>
    <property type="match status" value="1"/>
</dbReference>
<keyword evidence="3" id="KW-1185">Reference proteome</keyword>
<reference evidence="2" key="1">
    <citation type="submission" date="2020-11" db="EMBL/GenBank/DDBJ databases">
        <authorList>
            <person name="Konstantinou D."/>
            <person name="Gkelis S."/>
            <person name="Popin R."/>
            <person name="Fewer D."/>
            <person name="Sivonen K."/>
        </authorList>
    </citation>
    <scope>NUCLEOTIDE SEQUENCE</scope>
    <source>
        <strain evidence="2">TAU-MAC 1115</strain>
    </source>
</reference>
<dbReference type="EMBL" id="JADOES010000006">
    <property type="protein sequence ID" value="MBT9314679.1"/>
    <property type="molecule type" value="Genomic_DNA"/>
</dbReference>
<reference evidence="2" key="2">
    <citation type="journal article" date="2021" name="Mar. Drugs">
        <title>Genome Reduction and Secondary Metabolism of the Marine Sponge-Associated Cyanobacterium Leptothoe.</title>
        <authorList>
            <person name="Konstantinou D."/>
            <person name="Popin R.V."/>
            <person name="Fewer D.P."/>
            <person name="Sivonen K."/>
            <person name="Gkelis S."/>
        </authorList>
    </citation>
    <scope>NUCLEOTIDE SEQUENCE</scope>
    <source>
        <strain evidence="2">TAU-MAC 1115</strain>
    </source>
</reference>
<sequence>MNPTNMAEGINPLPTEIQDVVQRCKEILEQHYQQRLIDLFLYGSAARQELTPNSDLDLLVVLPGLFDHGQELRTIVDLLYPLQLTASHWISASPAETDQFLADANQLYRNIHREGIKL</sequence>
<dbReference type="Pfam" id="PF01909">
    <property type="entry name" value="NTP_transf_2"/>
    <property type="match status" value="1"/>
</dbReference>
<dbReference type="InterPro" id="IPR043519">
    <property type="entry name" value="NT_sf"/>
</dbReference>
<feature type="domain" description="Polymerase nucleotidyl transferase" evidence="1">
    <location>
        <begin position="22"/>
        <end position="67"/>
    </location>
</feature>
<protein>
    <submittedName>
        <fullName evidence="2">Nucleotidyltransferase domain-containing protein</fullName>
    </submittedName>
</protein>
<accession>A0A947GH03</accession>
<proteinExistence type="predicted"/>
<dbReference type="AlphaFoldDB" id="A0A947GH03"/>
<evidence type="ECO:0000313" key="3">
    <source>
        <dbReference type="Proteomes" id="UP000717364"/>
    </source>
</evidence>
<evidence type="ECO:0000313" key="2">
    <source>
        <dbReference type="EMBL" id="MBT9314679.1"/>
    </source>
</evidence>
<name>A0A947GH03_9CYAN</name>
<dbReference type="PANTHER" id="PTHR33933:SF1">
    <property type="entry name" value="PROTEIN ADENYLYLTRANSFERASE MNTA-RELATED"/>
    <property type="match status" value="1"/>
</dbReference>